<dbReference type="InterPro" id="IPR007460">
    <property type="entry name" value="BrnT_toxin"/>
</dbReference>
<reference evidence="1 2" key="1">
    <citation type="journal article" date="2016" name="Nat. Commun.">
        <title>Thousands of microbial genomes shed light on interconnected biogeochemical processes in an aquifer system.</title>
        <authorList>
            <person name="Anantharaman K."/>
            <person name="Brown C.T."/>
            <person name="Hug L.A."/>
            <person name="Sharon I."/>
            <person name="Castelle C.J."/>
            <person name="Probst A.J."/>
            <person name="Thomas B.C."/>
            <person name="Singh A."/>
            <person name="Wilkins M.J."/>
            <person name="Karaoz U."/>
            <person name="Brodie E.L."/>
            <person name="Williams K.H."/>
            <person name="Hubbard S.S."/>
            <person name="Banfield J.F."/>
        </authorList>
    </citation>
    <scope>NUCLEOTIDE SEQUENCE [LARGE SCALE GENOMIC DNA]</scope>
</reference>
<comment type="caution">
    <text evidence="1">The sequence shown here is derived from an EMBL/GenBank/DDBJ whole genome shotgun (WGS) entry which is preliminary data.</text>
</comment>
<organism evidence="1 2">
    <name type="scientific">Candidatus Roizmanbacteria bacterium RIFCSPHIGHO2_12_FULL_41_11</name>
    <dbReference type="NCBI Taxonomy" id="1802052"/>
    <lineage>
        <taxon>Bacteria</taxon>
        <taxon>Candidatus Roizmaniibacteriota</taxon>
    </lineage>
</organism>
<protein>
    <recommendedName>
        <fullName evidence="3">BrnT family toxin</fullName>
    </recommendedName>
</protein>
<dbReference type="EMBL" id="MGAC01000025">
    <property type="protein sequence ID" value="OGK37973.1"/>
    <property type="molecule type" value="Genomic_DNA"/>
</dbReference>
<dbReference type="AlphaFoldDB" id="A0A1F7I3Q6"/>
<accession>A0A1F7I3Q6</accession>
<dbReference type="InterPro" id="IPR038573">
    <property type="entry name" value="BrnT_sf"/>
</dbReference>
<evidence type="ECO:0008006" key="3">
    <source>
        <dbReference type="Google" id="ProtNLM"/>
    </source>
</evidence>
<dbReference type="Proteomes" id="UP000176803">
    <property type="component" value="Unassembled WGS sequence"/>
</dbReference>
<dbReference type="Gene3D" id="3.10.450.530">
    <property type="entry name" value="Ribonuclease toxin, BrnT, of type II toxin-antitoxin system"/>
    <property type="match status" value="1"/>
</dbReference>
<proteinExistence type="predicted"/>
<evidence type="ECO:0000313" key="1">
    <source>
        <dbReference type="EMBL" id="OGK37973.1"/>
    </source>
</evidence>
<sequence length="98" mass="11770">MDIIPEPLEFEWDEGNVDKNREKHLVSFKETEQIFINEPKSILDDRKHSKKEKRYMLWGITDEGRKLTVIFTIRGKKVRVISVRDMSRKEEKSYEKTA</sequence>
<evidence type="ECO:0000313" key="2">
    <source>
        <dbReference type="Proteomes" id="UP000176803"/>
    </source>
</evidence>
<gene>
    <name evidence="1" type="ORF">A3F03_00840</name>
</gene>
<dbReference type="Pfam" id="PF04365">
    <property type="entry name" value="BrnT_toxin"/>
    <property type="match status" value="1"/>
</dbReference>
<name>A0A1F7I3Q6_9BACT</name>